<dbReference type="InterPro" id="IPR051489">
    <property type="entry name" value="ADAM_Metalloproteinase"/>
</dbReference>
<evidence type="ECO:0000313" key="5">
    <source>
        <dbReference type="Proteomes" id="UP000694388"/>
    </source>
</evidence>
<organism evidence="4 5">
    <name type="scientific">Eptatretus burgeri</name>
    <name type="common">Inshore hagfish</name>
    <dbReference type="NCBI Taxonomy" id="7764"/>
    <lineage>
        <taxon>Eukaryota</taxon>
        <taxon>Metazoa</taxon>
        <taxon>Chordata</taxon>
        <taxon>Craniata</taxon>
        <taxon>Vertebrata</taxon>
        <taxon>Cyclostomata</taxon>
        <taxon>Myxini</taxon>
        <taxon>Myxiniformes</taxon>
        <taxon>Myxinidae</taxon>
        <taxon>Eptatretinae</taxon>
        <taxon>Eptatretus</taxon>
    </lineage>
</organism>
<dbReference type="OMA" id="HAGCANK"/>
<dbReference type="Pfam" id="PF01562">
    <property type="entry name" value="Pep_M12B_propep"/>
    <property type="match status" value="1"/>
</dbReference>
<dbReference type="PANTHER" id="PTHR45702">
    <property type="entry name" value="ADAM10/ADAM17 METALLOPEPTIDASE FAMILY MEMBER"/>
    <property type="match status" value="1"/>
</dbReference>
<name>A0A8C4PX65_EPTBU</name>
<keyword evidence="2" id="KW-0732">Signal</keyword>
<reference evidence="4" key="2">
    <citation type="submission" date="2025-09" db="UniProtKB">
        <authorList>
            <consortium name="Ensembl"/>
        </authorList>
    </citation>
    <scope>IDENTIFICATION</scope>
</reference>
<dbReference type="GO" id="GO:0004222">
    <property type="term" value="F:metalloendopeptidase activity"/>
    <property type="evidence" value="ECO:0007669"/>
    <property type="project" value="TreeGrafter"/>
</dbReference>
<dbReference type="Ensembl" id="ENSEBUT00000003375.1">
    <property type="protein sequence ID" value="ENSEBUP00000003013.1"/>
    <property type="gene ID" value="ENSEBUG00000002205.1"/>
</dbReference>
<accession>A0A8C4PX65</accession>
<dbReference type="PANTHER" id="PTHR45702:SF2">
    <property type="entry name" value="KUZBANIAN, ISOFORM A"/>
    <property type="match status" value="1"/>
</dbReference>
<feature type="signal peptide" evidence="2">
    <location>
        <begin position="1"/>
        <end position="16"/>
    </location>
</feature>
<evidence type="ECO:0000313" key="4">
    <source>
        <dbReference type="Ensembl" id="ENSEBUP00000003013.1"/>
    </source>
</evidence>
<dbReference type="InterPro" id="IPR002870">
    <property type="entry name" value="Peptidase_M12B_N"/>
</dbReference>
<reference evidence="4" key="1">
    <citation type="submission" date="2025-08" db="UniProtKB">
        <authorList>
            <consortium name="Ensembl"/>
        </authorList>
    </citation>
    <scope>IDENTIFICATION</scope>
</reference>
<keyword evidence="1" id="KW-1015">Disulfide bond</keyword>
<evidence type="ECO:0000259" key="3">
    <source>
        <dbReference type="Pfam" id="PF01562"/>
    </source>
</evidence>
<dbReference type="GeneTree" id="ENSGT00940000165061"/>
<dbReference type="AlphaFoldDB" id="A0A8C4PX65"/>
<dbReference type="Proteomes" id="UP000694388">
    <property type="component" value="Unplaced"/>
</dbReference>
<feature type="chain" id="PRO_5034280177" description="Peptidase M12B propeptide domain-containing protein" evidence="2">
    <location>
        <begin position="17"/>
        <end position="278"/>
    </location>
</feature>
<keyword evidence="5" id="KW-1185">Reference proteome</keyword>
<evidence type="ECO:0000256" key="1">
    <source>
        <dbReference type="ARBA" id="ARBA00023157"/>
    </source>
</evidence>
<sequence length="278" mass="31721">MLLLLLVVVFAARGQGNRPLGPFLLHHEGLTYDTVALHRHHKRAQRTTPSSQPLALAFRAYGRDFRLRLKRDSSMFTEDFTLETTEGVTTQELSHLYSGHLEGENGSFCHGAITDGRFEGILKTNSGMFYIEPVERYSGPQPLPYHSIIYHQKHVETFLQLDLILAVFPAGPDWPGGCVNDSVLDRMRRSMNQRMHLNRGRRLNTETTCLLHISVDHLFYKRFGSRKAVTTQVRMTSVENILCHNCDNTRAERYAPPSYTTHKFGVISIQRMGRNPPS</sequence>
<feature type="domain" description="Peptidase M12B propeptide" evidence="3">
    <location>
        <begin position="31"/>
        <end position="100"/>
    </location>
</feature>
<evidence type="ECO:0000256" key="2">
    <source>
        <dbReference type="SAM" id="SignalP"/>
    </source>
</evidence>
<protein>
    <recommendedName>
        <fullName evidence="3">Peptidase M12B propeptide domain-containing protein</fullName>
    </recommendedName>
</protein>
<proteinExistence type="predicted"/>
<dbReference type="GO" id="GO:0007219">
    <property type="term" value="P:Notch signaling pathway"/>
    <property type="evidence" value="ECO:0007669"/>
    <property type="project" value="TreeGrafter"/>
</dbReference>
<dbReference type="GO" id="GO:0005886">
    <property type="term" value="C:plasma membrane"/>
    <property type="evidence" value="ECO:0007669"/>
    <property type="project" value="TreeGrafter"/>
</dbReference>
<dbReference type="GO" id="GO:0006509">
    <property type="term" value="P:membrane protein ectodomain proteolysis"/>
    <property type="evidence" value="ECO:0007669"/>
    <property type="project" value="TreeGrafter"/>
</dbReference>